<dbReference type="EMBL" id="CP089982">
    <property type="protein sequence ID" value="WXA94087.1"/>
    <property type="molecule type" value="Genomic_DNA"/>
</dbReference>
<evidence type="ECO:0000313" key="2">
    <source>
        <dbReference type="Proteomes" id="UP001379533"/>
    </source>
</evidence>
<evidence type="ECO:0000313" key="1">
    <source>
        <dbReference type="EMBL" id="WXA94087.1"/>
    </source>
</evidence>
<gene>
    <name evidence="1" type="ORF">LZC95_47515</name>
</gene>
<organism evidence="1 2">
    <name type="scientific">Pendulispora brunnea</name>
    <dbReference type="NCBI Taxonomy" id="2905690"/>
    <lineage>
        <taxon>Bacteria</taxon>
        <taxon>Pseudomonadati</taxon>
        <taxon>Myxococcota</taxon>
        <taxon>Myxococcia</taxon>
        <taxon>Myxococcales</taxon>
        <taxon>Sorangiineae</taxon>
        <taxon>Pendulisporaceae</taxon>
        <taxon>Pendulispora</taxon>
    </lineage>
</organism>
<dbReference type="Proteomes" id="UP001379533">
    <property type="component" value="Chromosome"/>
</dbReference>
<dbReference type="InterPro" id="IPR015943">
    <property type="entry name" value="WD40/YVTN_repeat-like_dom_sf"/>
</dbReference>
<dbReference type="PROSITE" id="PS51257">
    <property type="entry name" value="PROKAR_LIPOPROTEIN"/>
    <property type="match status" value="1"/>
</dbReference>
<keyword evidence="2" id="KW-1185">Reference proteome</keyword>
<sequence length="400" mass="43122">MRRLTLFAALVTLAGCGSDDSNGGGNSSGLTGTSRYAVHSIVTSPDGQDGYVTILDSLAPRPNVGLSKAREFSGPSDIWVYEGSVYVSGGETPTVTKYTLTNDGQLVDPKVLNFSARGLTDAAFWNNTFISPTKAYMLNGLAQYIVWNPTTMAITGTVDLPKIENRNGLIPRPGSADRSVIVHNGRLYQPVAWYDEQYAHRTDDSQVAVFDVNTDTFVQMIDAPCPGLDVGTKDDSGHIYFSPWTGGAGTALVLHTAPTCVADVDTATLTASVAFKFADVAAGHEGSDFHYVGNGKFVFTAFDEKRVDLANAKEPFGIIGGLNWHVWNYDLQTKTATEMQSVAWNSGAAYWFKIDGVEHALIPGTGYTSSTVYQLGTPGTDAATRLFDVDGYNMRLFKVR</sequence>
<dbReference type="SUPFAM" id="SSF82171">
    <property type="entry name" value="DPP6 N-terminal domain-like"/>
    <property type="match status" value="1"/>
</dbReference>
<reference evidence="1 2" key="1">
    <citation type="submission" date="2021-12" db="EMBL/GenBank/DDBJ databases">
        <title>Discovery of the Pendulisporaceae a myxobacterial family with distinct sporulation behavior and unique specialized metabolism.</title>
        <authorList>
            <person name="Garcia R."/>
            <person name="Popoff A."/>
            <person name="Bader C.D."/>
            <person name="Loehr J."/>
            <person name="Walesch S."/>
            <person name="Walt C."/>
            <person name="Boldt J."/>
            <person name="Bunk B."/>
            <person name="Haeckl F.J.F.P.J."/>
            <person name="Gunesch A.P."/>
            <person name="Birkelbach J."/>
            <person name="Nuebel U."/>
            <person name="Pietschmann T."/>
            <person name="Bach T."/>
            <person name="Mueller R."/>
        </authorList>
    </citation>
    <scope>NUCLEOTIDE SEQUENCE [LARGE SCALE GENOMIC DNA]</scope>
    <source>
        <strain evidence="1 2">MSr12523</strain>
    </source>
</reference>
<dbReference type="Gene3D" id="2.130.10.10">
    <property type="entry name" value="YVTN repeat-like/Quinoprotein amine dehydrogenase"/>
    <property type="match status" value="1"/>
</dbReference>
<dbReference type="RefSeq" id="WP_394844690.1">
    <property type="nucleotide sequence ID" value="NZ_CP089982.1"/>
</dbReference>
<proteinExistence type="predicted"/>
<accession>A0ABZ2K9R6</accession>
<name>A0ABZ2K9R6_9BACT</name>
<protein>
    <submittedName>
        <fullName evidence="1">Uncharacterized protein</fullName>
    </submittedName>
</protein>